<feature type="chain" id="PRO_5030968799" description="EGF-like domain-containing protein" evidence="9">
    <location>
        <begin position="17"/>
        <end position="860"/>
    </location>
</feature>
<evidence type="ECO:0000256" key="7">
    <source>
        <dbReference type="SAM" id="MobiDB-lite"/>
    </source>
</evidence>
<evidence type="ECO:0000259" key="10">
    <source>
        <dbReference type="PROSITE" id="PS50026"/>
    </source>
</evidence>
<evidence type="ECO:0000256" key="1">
    <source>
        <dbReference type="ARBA" id="ARBA00022473"/>
    </source>
</evidence>
<dbReference type="Gene3D" id="2.10.25.140">
    <property type="match status" value="1"/>
</dbReference>
<feature type="disulfide bond" evidence="6">
    <location>
        <begin position="396"/>
        <end position="408"/>
    </location>
</feature>
<keyword evidence="8" id="KW-0812">Transmembrane</keyword>
<feature type="disulfide bond" evidence="6">
    <location>
        <begin position="383"/>
        <end position="392"/>
    </location>
</feature>
<dbReference type="PROSITE" id="PS01186">
    <property type="entry name" value="EGF_2"/>
    <property type="match status" value="1"/>
</dbReference>
<feature type="disulfide bond" evidence="5">
    <location>
        <begin position="392"/>
        <end position="402"/>
    </location>
</feature>
<feature type="domain" description="DSL" evidence="11">
    <location>
        <begin position="381"/>
        <end position="425"/>
    </location>
</feature>
<feature type="disulfide bond" evidence="5">
    <location>
        <begin position="488"/>
        <end position="497"/>
    </location>
</feature>
<protein>
    <recommendedName>
        <fullName evidence="13">EGF-like domain-containing protein</fullName>
    </recommendedName>
</protein>
<dbReference type="PANTHER" id="PTHR24033:SF151">
    <property type="entry name" value="NOTCH 2"/>
    <property type="match status" value="1"/>
</dbReference>
<dbReference type="InterPro" id="IPR013111">
    <property type="entry name" value="EGF_extracell"/>
</dbReference>
<dbReference type="Pfam" id="PF23106">
    <property type="entry name" value="EGF_Teneurin"/>
    <property type="match status" value="1"/>
</dbReference>
<evidence type="ECO:0000256" key="8">
    <source>
        <dbReference type="SAM" id="Phobius"/>
    </source>
</evidence>
<dbReference type="Gene3D" id="2.10.25.10">
    <property type="entry name" value="Laminin"/>
    <property type="match status" value="2"/>
</dbReference>
<dbReference type="InterPro" id="IPR051830">
    <property type="entry name" value="NOTCH_homolog"/>
</dbReference>
<evidence type="ECO:0000256" key="3">
    <source>
        <dbReference type="ARBA" id="ARBA00022737"/>
    </source>
</evidence>
<feature type="disulfide bond" evidence="6">
    <location>
        <begin position="455"/>
        <end position="464"/>
    </location>
</feature>
<gene>
    <name evidence="12" type="ORF">OAUR00152_LOCUS17346</name>
</gene>
<dbReference type="PROSITE" id="PS50026">
    <property type="entry name" value="EGF_3"/>
    <property type="match status" value="2"/>
</dbReference>
<feature type="region of interest" description="Disordered" evidence="7">
    <location>
        <begin position="148"/>
        <end position="185"/>
    </location>
</feature>
<keyword evidence="8" id="KW-1133">Transmembrane helix</keyword>
<dbReference type="PANTHER" id="PTHR24033">
    <property type="entry name" value="EGF-LIKE DOMAIN-CONTAINING PROTEIN"/>
    <property type="match status" value="1"/>
</dbReference>
<dbReference type="AlphaFoldDB" id="A0A7S4MUC2"/>
<keyword evidence="1" id="KW-0217">Developmental protein</keyword>
<proteinExistence type="predicted"/>
<dbReference type="InterPro" id="IPR000742">
    <property type="entry name" value="EGF"/>
</dbReference>
<dbReference type="GO" id="GO:0016020">
    <property type="term" value="C:membrane"/>
    <property type="evidence" value="ECO:0007669"/>
    <property type="project" value="InterPro"/>
</dbReference>
<evidence type="ECO:0000256" key="5">
    <source>
        <dbReference type="PROSITE-ProRule" id="PRU00076"/>
    </source>
</evidence>
<keyword evidence="4 5" id="KW-1015">Disulfide bond</keyword>
<keyword evidence="9" id="KW-0732">Signal</keyword>
<evidence type="ECO:0000256" key="2">
    <source>
        <dbReference type="ARBA" id="ARBA00022536"/>
    </source>
</evidence>
<sequence length="860" mass="90016">MKRLIAIVCLLSHVEGGVSPSVSCDRVESGTCYVDGEQSISGDAIVAPSLLEGVPSGTAGDIGTLRIASGAKLRCYGALCKITIRDFAEVFVTGTLEGSDIRIEASERVKIPAGGAIYGSGMGHPKAEGPAAGIASCGYKDSKYRGASHGGRGGSDCKNAESRVSHGTYGSESAPSDFGSGGACGSAPAGGGGKVHIAAAAIVVDGIVEENGDDRPSGPLGSGGSVLLIADQVVGSSSIEARGGSCGSATYACAAGGGGRIALHGDSISEDTLAIDVDGGDMKQCDQAKGRPGTLYTQCRTSTCYNGGTALSGDECGCKCAEPWGGGDCTVCERSCLNGGEIDPSTCTCSCPFGWTGATCTTCNGADLCSEHGTCNSQKECSCDANYFGDDCSVFCETSETCSTNGYCSPSGSCLCMPGKVGTTCACDEKDCTSSVARSALCSDKGTCSDKECMCEPGYYGCNCEVFCAQSTTCSGHGTCSVEGSCMCDSGYIGDDCGELDIENYCRVGENNEVFTISGRPCLLGLDDTIGHGFDIIQGAKTSRVLQLRYTKGRTFKHNLIGTFEIPDNVDCEEITVDNLVSSTRTFRGTLEYRKELASEFGVTGGFKSGFFSASAEFGTVREFRFQQQQFLSEKKQYHRLYSCKVRTSEPIFTARATEFRSGQTGEQRVRSLGTHVIDRAVFGGFIKVRAYMSSCLLATLDMSELSTEVGYAFAGVAVSGKYSSNCDLVNTHASFEKEVGGGDKSKLIVADMTDPNFLGAWIDSLHISPTVTRRFVYDMGVLVPEVQSDIDQYELFNEVTDEITIEEDPEVCPEVEKGKSSCAEAATSLGESAGESAMSASFLHIFIGVASAVFYLSFW</sequence>
<feature type="domain" description="EGF-like" evidence="10">
    <location>
        <begin position="388"/>
        <end position="426"/>
    </location>
</feature>
<feature type="domain" description="EGF-like" evidence="10">
    <location>
        <begin position="465"/>
        <end position="498"/>
    </location>
</feature>
<feature type="disulfide bond" evidence="6">
    <location>
        <begin position="468"/>
        <end position="480"/>
    </location>
</feature>
<dbReference type="InterPro" id="IPR001774">
    <property type="entry name" value="DSL"/>
</dbReference>
<evidence type="ECO:0000256" key="9">
    <source>
        <dbReference type="SAM" id="SignalP"/>
    </source>
</evidence>
<feature type="transmembrane region" description="Helical" evidence="8">
    <location>
        <begin position="838"/>
        <end position="859"/>
    </location>
</feature>
<evidence type="ECO:0000259" key="11">
    <source>
        <dbReference type="PROSITE" id="PS51051"/>
    </source>
</evidence>
<reference evidence="12" key="1">
    <citation type="submission" date="2021-01" db="EMBL/GenBank/DDBJ databases">
        <authorList>
            <person name="Corre E."/>
            <person name="Pelletier E."/>
            <person name="Niang G."/>
            <person name="Scheremetjew M."/>
            <person name="Finn R."/>
            <person name="Kale V."/>
            <person name="Holt S."/>
            <person name="Cochrane G."/>
            <person name="Meng A."/>
            <person name="Brown T."/>
            <person name="Cohen L."/>
        </authorList>
    </citation>
    <scope>NUCLEOTIDE SEQUENCE</scope>
    <source>
        <strain evidence="12">Isolate 1302-5</strain>
    </source>
</reference>
<feature type="domain" description="DSL" evidence="11">
    <location>
        <begin position="453"/>
        <end position="497"/>
    </location>
</feature>
<evidence type="ECO:0000256" key="6">
    <source>
        <dbReference type="PROSITE-ProRule" id="PRU00377"/>
    </source>
</evidence>
<dbReference type="PROSITE" id="PS51051">
    <property type="entry name" value="DSL"/>
    <property type="match status" value="2"/>
</dbReference>
<evidence type="ECO:0008006" key="13">
    <source>
        <dbReference type="Google" id="ProtNLM"/>
    </source>
</evidence>
<organism evidence="12">
    <name type="scientific">Odontella aurita</name>
    <dbReference type="NCBI Taxonomy" id="265563"/>
    <lineage>
        <taxon>Eukaryota</taxon>
        <taxon>Sar</taxon>
        <taxon>Stramenopiles</taxon>
        <taxon>Ochrophyta</taxon>
        <taxon>Bacillariophyta</taxon>
        <taxon>Mediophyceae</taxon>
        <taxon>Biddulphiophycidae</taxon>
        <taxon>Eupodiscales</taxon>
        <taxon>Odontellaceae</taxon>
        <taxon>Odontella</taxon>
    </lineage>
</organism>
<dbReference type="EMBL" id="HBKQ01025588">
    <property type="protein sequence ID" value="CAE2243375.1"/>
    <property type="molecule type" value="Transcribed_RNA"/>
</dbReference>
<name>A0A7S4MUC2_9STRA</name>
<keyword evidence="2 5" id="KW-0245">EGF-like domain</keyword>
<dbReference type="Pfam" id="PF07974">
    <property type="entry name" value="EGF_2"/>
    <property type="match status" value="1"/>
</dbReference>
<dbReference type="SMART" id="SM00181">
    <property type="entry name" value="EGF"/>
    <property type="match status" value="5"/>
</dbReference>
<accession>A0A7S4MUC2</accession>
<dbReference type="GO" id="GO:0007154">
    <property type="term" value="P:cell communication"/>
    <property type="evidence" value="ECO:0007669"/>
    <property type="project" value="InterPro"/>
</dbReference>
<keyword evidence="8" id="KW-0472">Membrane</keyword>
<comment type="caution">
    <text evidence="5">Lacks conserved residue(s) required for the propagation of feature annotation.</text>
</comment>
<dbReference type="PROSITE" id="PS00022">
    <property type="entry name" value="EGF_1"/>
    <property type="match status" value="2"/>
</dbReference>
<keyword evidence="3" id="KW-0677">Repeat</keyword>
<feature type="disulfide bond" evidence="5">
    <location>
        <begin position="416"/>
        <end position="425"/>
    </location>
</feature>
<evidence type="ECO:0000313" key="12">
    <source>
        <dbReference type="EMBL" id="CAE2243375.1"/>
    </source>
</evidence>
<evidence type="ECO:0000256" key="4">
    <source>
        <dbReference type="ARBA" id="ARBA00023157"/>
    </source>
</evidence>
<feature type="signal peptide" evidence="9">
    <location>
        <begin position="1"/>
        <end position="16"/>
    </location>
</feature>